<dbReference type="Pfam" id="PF00072">
    <property type="entry name" value="Response_reg"/>
    <property type="match status" value="1"/>
</dbReference>
<dbReference type="EMBL" id="BNJK01000001">
    <property type="protein sequence ID" value="GHO93460.1"/>
    <property type="molecule type" value="Genomic_DNA"/>
</dbReference>
<dbReference type="RefSeq" id="WP_220204242.1">
    <property type="nucleotide sequence ID" value="NZ_BNJK01000001.1"/>
</dbReference>
<dbReference type="Proteomes" id="UP000597444">
    <property type="component" value="Unassembled WGS sequence"/>
</dbReference>
<dbReference type="GO" id="GO:0000160">
    <property type="term" value="P:phosphorelay signal transduction system"/>
    <property type="evidence" value="ECO:0007669"/>
    <property type="project" value="InterPro"/>
</dbReference>
<evidence type="ECO:0000259" key="3">
    <source>
        <dbReference type="PROSITE" id="PS50110"/>
    </source>
</evidence>
<sequence length="157" mass="17761">MSGEETTQRQTHILLVEDNEILRELILRNLQVRGHMVSIADSAEAALAQLQMHLSNGFDLVILDINLPDRTGWDILRIAQQEGYLKLQQHNERNPTLPVVVLSAVRVSPNRLAEFHPLAYLPKPFPMDALLRLVSEVAEQRRTAKKTALEAINDQIS</sequence>
<feature type="domain" description="Response regulatory" evidence="3">
    <location>
        <begin position="12"/>
        <end position="138"/>
    </location>
</feature>
<comment type="caution">
    <text evidence="4">The sequence shown here is derived from an EMBL/GenBank/DDBJ whole genome shotgun (WGS) entry which is preliminary data.</text>
</comment>
<dbReference type="InterPro" id="IPR050595">
    <property type="entry name" value="Bact_response_regulator"/>
</dbReference>
<evidence type="ECO:0000256" key="1">
    <source>
        <dbReference type="ARBA" id="ARBA00022553"/>
    </source>
</evidence>
<proteinExistence type="predicted"/>
<evidence type="ECO:0000313" key="5">
    <source>
        <dbReference type="Proteomes" id="UP000597444"/>
    </source>
</evidence>
<dbReference type="SMART" id="SM00448">
    <property type="entry name" value="REC"/>
    <property type="match status" value="1"/>
</dbReference>
<dbReference type="SUPFAM" id="SSF52172">
    <property type="entry name" value="CheY-like"/>
    <property type="match status" value="1"/>
</dbReference>
<feature type="modified residue" description="4-aspartylphosphate" evidence="2">
    <location>
        <position position="64"/>
    </location>
</feature>
<dbReference type="AlphaFoldDB" id="A0A8J3N2R0"/>
<organism evidence="4 5">
    <name type="scientific">Reticulibacter mediterranei</name>
    <dbReference type="NCBI Taxonomy" id="2778369"/>
    <lineage>
        <taxon>Bacteria</taxon>
        <taxon>Bacillati</taxon>
        <taxon>Chloroflexota</taxon>
        <taxon>Ktedonobacteria</taxon>
        <taxon>Ktedonobacterales</taxon>
        <taxon>Reticulibacteraceae</taxon>
        <taxon>Reticulibacter</taxon>
    </lineage>
</organism>
<dbReference type="InterPro" id="IPR011006">
    <property type="entry name" value="CheY-like_superfamily"/>
</dbReference>
<dbReference type="Gene3D" id="3.40.50.2300">
    <property type="match status" value="1"/>
</dbReference>
<evidence type="ECO:0000256" key="2">
    <source>
        <dbReference type="PROSITE-ProRule" id="PRU00169"/>
    </source>
</evidence>
<dbReference type="PANTHER" id="PTHR44591">
    <property type="entry name" value="STRESS RESPONSE REGULATOR PROTEIN 1"/>
    <property type="match status" value="1"/>
</dbReference>
<dbReference type="CDD" id="cd00156">
    <property type="entry name" value="REC"/>
    <property type="match status" value="1"/>
</dbReference>
<dbReference type="PROSITE" id="PS50110">
    <property type="entry name" value="RESPONSE_REGULATORY"/>
    <property type="match status" value="1"/>
</dbReference>
<dbReference type="PANTHER" id="PTHR44591:SF3">
    <property type="entry name" value="RESPONSE REGULATORY DOMAIN-CONTAINING PROTEIN"/>
    <property type="match status" value="1"/>
</dbReference>
<name>A0A8J3N2R0_9CHLR</name>
<reference evidence="4" key="1">
    <citation type="submission" date="2020-10" db="EMBL/GenBank/DDBJ databases">
        <title>Taxonomic study of unclassified bacteria belonging to the class Ktedonobacteria.</title>
        <authorList>
            <person name="Yabe S."/>
            <person name="Wang C.M."/>
            <person name="Zheng Y."/>
            <person name="Sakai Y."/>
            <person name="Cavaletti L."/>
            <person name="Monciardini P."/>
            <person name="Donadio S."/>
        </authorList>
    </citation>
    <scope>NUCLEOTIDE SEQUENCE</scope>
    <source>
        <strain evidence="4">ID150040</strain>
    </source>
</reference>
<evidence type="ECO:0000313" key="4">
    <source>
        <dbReference type="EMBL" id="GHO93460.1"/>
    </source>
</evidence>
<protein>
    <recommendedName>
        <fullName evidence="3">Response regulatory domain-containing protein</fullName>
    </recommendedName>
</protein>
<gene>
    <name evidence="4" type="ORF">KSF_035080</name>
</gene>
<accession>A0A8J3N2R0</accession>
<dbReference type="InterPro" id="IPR001789">
    <property type="entry name" value="Sig_transdc_resp-reg_receiver"/>
</dbReference>
<keyword evidence="1 2" id="KW-0597">Phosphoprotein</keyword>
<keyword evidence="5" id="KW-1185">Reference proteome</keyword>